<organism evidence="2 3">
    <name type="scientific">Candidatus Pristimantibacillus lignocellulolyticus</name>
    <dbReference type="NCBI Taxonomy" id="2994561"/>
    <lineage>
        <taxon>Bacteria</taxon>
        <taxon>Bacillati</taxon>
        <taxon>Bacillota</taxon>
        <taxon>Bacilli</taxon>
        <taxon>Bacillales</taxon>
        <taxon>Paenibacillaceae</taxon>
        <taxon>Candidatus Pristimantibacillus</taxon>
    </lineage>
</organism>
<sequence>MDKWLSHPTSLKVLSLILAILIWAIVHIDPETSPQSVTSNTDTKIIEAATIVPIGLDTDKYVLTGLEPTVARVVVEGRISNLRTATNDDYVVQLDLKGVGPGIQDLPLKVIMPAGIREVEISPSHVTVQIEELETQTLEVQVLTQGEPAAGYIVGESSIIGDSGNVVEVTMPKDDYARLEKLAVTVDITGASTTVTNKKAKVVAYDTQGAVIPNVTVKPDTLSAETIITLPSKELPVQLRYTGNLPDGYSLVSINSATMAVTVNAPQTVLDEMNLYDGFVLDLSKVKESGEVLVKAEKSDNDLTVTPGEIPVMVEIEATATRMMSGIPVTITGLEDDTKATISESSNGRIDVLLAGANTLLQKVKNSEIKLSLDVTGLAIGTHKLTVAAELPAYIHATESQTVTLNVTVVISSTKEVDASGGDDGVDGVIPDIPTTGTDGGINTTEPEPTPDGNEEHSESESSGGNGQAE</sequence>
<dbReference type="Pfam" id="PF07949">
    <property type="entry name" value="YbbR"/>
    <property type="match status" value="2"/>
</dbReference>
<reference evidence="2" key="1">
    <citation type="submission" date="2022-05" db="EMBL/GenBank/DDBJ databases">
        <title>Novel bacterial taxa in a minimal lignocellulolytic consortium and its capacity to transform plastics disclosed by genome-resolved metagenomics.</title>
        <authorList>
            <person name="Rodriguez C.A.D."/>
            <person name="Diaz-Garcia L."/>
            <person name="Herrera K."/>
            <person name="Tarazona N.A."/>
            <person name="Sproer C."/>
            <person name="Overmann J."/>
            <person name="Jimenez D.J."/>
        </authorList>
    </citation>
    <scope>NUCLEOTIDE SEQUENCE</scope>
    <source>
        <strain evidence="2">MAG5</strain>
    </source>
</reference>
<dbReference type="InterPro" id="IPR012505">
    <property type="entry name" value="YbbR"/>
</dbReference>
<accession>A0A9J6ZJE6</accession>
<protein>
    <submittedName>
        <fullName evidence="2">CdaR family protein</fullName>
    </submittedName>
</protein>
<evidence type="ECO:0000313" key="3">
    <source>
        <dbReference type="Proteomes" id="UP001056756"/>
    </source>
</evidence>
<dbReference type="PANTHER" id="PTHR37804:SF1">
    <property type="entry name" value="CDAA REGULATORY PROTEIN CDAR"/>
    <property type="match status" value="1"/>
</dbReference>
<dbReference type="PANTHER" id="PTHR37804">
    <property type="entry name" value="CDAA REGULATORY PROTEIN CDAR"/>
    <property type="match status" value="1"/>
</dbReference>
<proteinExistence type="predicted"/>
<dbReference type="Proteomes" id="UP001056756">
    <property type="component" value="Chromosome"/>
</dbReference>
<dbReference type="KEGG" id="plig:NAG76_08550"/>
<evidence type="ECO:0000256" key="1">
    <source>
        <dbReference type="SAM" id="MobiDB-lite"/>
    </source>
</evidence>
<dbReference type="EMBL" id="CP097899">
    <property type="protein sequence ID" value="URN96246.1"/>
    <property type="molecule type" value="Genomic_DNA"/>
</dbReference>
<dbReference type="Gene3D" id="2.170.120.40">
    <property type="entry name" value="YbbR-like domain"/>
    <property type="match status" value="2"/>
</dbReference>
<dbReference type="AlphaFoldDB" id="A0A9J6ZJE6"/>
<feature type="region of interest" description="Disordered" evidence="1">
    <location>
        <begin position="417"/>
        <end position="470"/>
    </location>
</feature>
<gene>
    <name evidence="2" type="ORF">NAG76_08550</name>
</gene>
<dbReference type="Gene3D" id="2.170.120.30">
    <property type="match status" value="2"/>
</dbReference>
<dbReference type="InterPro" id="IPR053154">
    <property type="entry name" value="c-di-AMP_regulator"/>
</dbReference>
<evidence type="ECO:0000313" key="2">
    <source>
        <dbReference type="EMBL" id="URN96246.1"/>
    </source>
</evidence>
<name>A0A9J6ZJE6_9BACL</name>
<feature type="compositionally biased region" description="Polar residues" evidence="1">
    <location>
        <begin position="435"/>
        <end position="447"/>
    </location>
</feature>